<reference evidence="3 4" key="1">
    <citation type="submission" date="2020-04" db="EMBL/GenBank/DDBJ databases">
        <title>Flammeovirga sp. SR4, a novel species isolated from seawater.</title>
        <authorList>
            <person name="Wang X."/>
        </authorList>
    </citation>
    <scope>NUCLEOTIDE SEQUENCE [LARGE SCALE GENOMIC DNA]</scope>
    <source>
        <strain evidence="3 4">ATCC 23126</strain>
    </source>
</reference>
<dbReference type="PIRSF" id="PIRSF018266">
    <property type="entry name" value="FecR"/>
    <property type="match status" value="1"/>
</dbReference>
<dbReference type="Gene3D" id="3.55.50.30">
    <property type="match status" value="1"/>
</dbReference>
<evidence type="ECO:0000313" key="3">
    <source>
        <dbReference type="EMBL" id="NME67531.1"/>
    </source>
</evidence>
<dbReference type="GO" id="GO:0016989">
    <property type="term" value="F:sigma factor antagonist activity"/>
    <property type="evidence" value="ECO:0007669"/>
    <property type="project" value="TreeGrafter"/>
</dbReference>
<dbReference type="RefSeq" id="WP_169655866.1">
    <property type="nucleotide sequence ID" value="NZ_JABANE010000011.1"/>
</dbReference>
<sequence length="340" mass="39040">MIQNKESFMLRCHKYISNQMNVEEALEFEMELALSTEKQTTFSICEKLWNLPVDNDTDKSVIDAIQSQNRLKSKLKEDKEDNVIVKSKSKFINFQNIGIRSIAASLLLMVMLQVGIKGYDFYSDLSSRVVVNTQTGERRNLTLPDGTKVTLGANSTFEYFGSNYVNNRNVSLIGEGIFEVHHDPKRPFSIDANEIEVSVLGTVFKVEANKNQKEIKVDLLSGKVAISKDKKMVAILDPQESIVYNKLDQKFLKKRFVYKEWKAWKEQVLFFNEVPMSKVVTVLENSFGIDFILDEKIENRILRGEFSANESLEDILKTLSYSVNLNYKWTSEKSVHLISN</sequence>
<evidence type="ECO:0000313" key="4">
    <source>
        <dbReference type="Proteomes" id="UP000576082"/>
    </source>
</evidence>
<dbReference type="Pfam" id="PF16344">
    <property type="entry name" value="FecR_C"/>
    <property type="match status" value="1"/>
</dbReference>
<dbReference type="PANTHER" id="PTHR30273:SF2">
    <property type="entry name" value="PROTEIN FECR"/>
    <property type="match status" value="1"/>
</dbReference>
<name>A0A7X9RSU6_9BACT</name>
<accession>A0A7X9RSU6</accession>
<dbReference type="InterPro" id="IPR032508">
    <property type="entry name" value="FecR_C"/>
</dbReference>
<dbReference type="Gene3D" id="2.60.120.1440">
    <property type="match status" value="1"/>
</dbReference>
<organism evidence="3 4">
    <name type="scientific">Flammeovirga aprica JL-4</name>
    <dbReference type="NCBI Taxonomy" id="694437"/>
    <lineage>
        <taxon>Bacteria</taxon>
        <taxon>Pseudomonadati</taxon>
        <taxon>Bacteroidota</taxon>
        <taxon>Cytophagia</taxon>
        <taxon>Cytophagales</taxon>
        <taxon>Flammeovirgaceae</taxon>
        <taxon>Flammeovirga</taxon>
    </lineage>
</organism>
<gene>
    <name evidence="3" type="ORF">HHU12_06105</name>
</gene>
<dbReference type="AlphaFoldDB" id="A0A7X9RSU6"/>
<dbReference type="InterPro" id="IPR012373">
    <property type="entry name" value="Ferrdict_sens_TM"/>
</dbReference>
<dbReference type="EMBL" id="JABANE010000011">
    <property type="protein sequence ID" value="NME67531.1"/>
    <property type="molecule type" value="Genomic_DNA"/>
</dbReference>
<evidence type="ECO:0000259" key="1">
    <source>
        <dbReference type="Pfam" id="PF04773"/>
    </source>
</evidence>
<protein>
    <submittedName>
        <fullName evidence="3">FecR family protein</fullName>
    </submittedName>
</protein>
<feature type="domain" description="Protein FecR C-terminal" evidence="2">
    <location>
        <begin position="269"/>
        <end position="335"/>
    </location>
</feature>
<feature type="domain" description="FecR protein" evidence="1">
    <location>
        <begin position="130"/>
        <end position="224"/>
    </location>
</feature>
<evidence type="ECO:0000259" key="2">
    <source>
        <dbReference type="Pfam" id="PF16344"/>
    </source>
</evidence>
<dbReference type="Proteomes" id="UP000576082">
    <property type="component" value="Unassembled WGS sequence"/>
</dbReference>
<keyword evidence="4" id="KW-1185">Reference proteome</keyword>
<comment type="caution">
    <text evidence="3">The sequence shown here is derived from an EMBL/GenBank/DDBJ whole genome shotgun (WGS) entry which is preliminary data.</text>
</comment>
<dbReference type="PANTHER" id="PTHR30273">
    <property type="entry name" value="PERIPLASMIC SIGNAL SENSOR AND SIGMA FACTOR ACTIVATOR FECR-RELATED"/>
    <property type="match status" value="1"/>
</dbReference>
<dbReference type="Pfam" id="PF04773">
    <property type="entry name" value="FecR"/>
    <property type="match status" value="1"/>
</dbReference>
<dbReference type="InterPro" id="IPR006860">
    <property type="entry name" value="FecR"/>
</dbReference>
<proteinExistence type="predicted"/>